<evidence type="ECO:0000313" key="2">
    <source>
        <dbReference type="EMBL" id="PWJ42657.1"/>
    </source>
</evidence>
<dbReference type="OrthoDB" id="1097811at2"/>
<proteinExistence type="predicted"/>
<evidence type="ECO:0000259" key="1">
    <source>
        <dbReference type="Pfam" id="PF12728"/>
    </source>
</evidence>
<feature type="domain" description="Helix-turn-helix" evidence="1">
    <location>
        <begin position="10"/>
        <end position="56"/>
    </location>
</feature>
<name>A0A315ZZ57_SEDFL</name>
<dbReference type="Pfam" id="PF12728">
    <property type="entry name" value="HTH_17"/>
    <property type="match status" value="1"/>
</dbReference>
<sequence length="63" mass="7112">MKKNELSNSLITVAELAKRLRKTRQTIHNWTKAELIPSYKIGGSLFYDFEEVVNAIKEGGCNG</sequence>
<dbReference type="SUPFAM" id="SSF46955">
    <property type="entry name" value="Putative DNA-binding domain"/>
    <property type="match status" value="1"/>
</dbReference>
<dbReference type="AlphaFoldDB" id="A0A315ZZ57"/>
<organism evidence="2 3">
    <name type="scientific">Sediminitomix flava</name>
    <dbReference type="NCBI Taxonomy" id="379075"/>
    <lineage>
        <taxon>Bacteria</taxon>
        <taxon>Pseudomonadati</taxon>
        <taxon>Bacteroidota</taxon>
        <taxon>Cytophagia</taxon>
        <taxon>Cytophagales</taxon>
        <taxon>Flammeovirgaceae</taxon>
        <taxon>Sediminitomix</taxon>
    </lineage>
</organism>
<dbReference type="InterPro" id="IPR041657">
    <property type="entry name" value="HTH_17"/>
</dbReference>
<dbReference type="EMBL" id="QGDO01000002">
    <property type="protein sequence ID" value="PWJ42657.1"/>
    <property type="molecule type" value="Genomic_DNA"/>
</dbReference>
<reference evidence="2 3" key="1">
    <citation type="submission" date="2018-03" db="EMBL/GenBank/DDBJ databases">
        <title>Genomic Encyclopedia of Archaeal and Bacterial Type Strains, Phase II (KMG-II): from individual species to whole genera.</title>
        <authorList>
            <person name="Goeker M."/>
        </authorList>
    </citation>
    <scope>NUCLEOTIDE SEQUENCE [LARGE SCALE GENOMIC DNA]</scope>
    <source>
        <strain evidence="2 3">DSM 28229</strain>
    </source>
</reference>
<gene>
    <name evidence="2" type="ORF">BC781_102202</name>
</gene>
<dbReference type="Gene3D" id="1.10.260.40">
    <property type="entry name" value="lambda repressor-like DNA-binding domains"/>
    <property type="match status" value="1"/>
</dbReference>
<protein>
    <submittedName>
        <fullName evidence="2">Excisionase family DNA binding protein</fullName>
    </submittedName>
</protein>
<dbReference type="GO" id="GO:0003677">
    <property type="term" value="F:DNA binding"/>
    <property type="evidence" value="ECO:0007669"/>
    <property type="project" value="InterPro"/>
</dbReference>
<dbReference type="InterPro" id="IPR009061">
    <property type="entry name" value="DNA-bd_dom_put_sf"/>
</dbReference>
<dbReference type="InterPro" id="IPR010982">
    <property type="entry name" value="Lambda_DNA-bd_dom_sf"/>
</dbReference>
<keyword evidence="3" id="KW-1185">Reference proteome</keyword>
<evidence type="ECO:0000313" key="3">
    <source>
        <dbReference type="Proteomes" id="UP000245535"/>
    </source>
</evidence>
<dbReference type="RefSeq" id="WP_109616790.1">
    <property type="nucleotide sequence ID" value="NZ_QGDO01000002.1"/>
</dbReference>
<accession>A0A315ZZ57</accession>
<comment type="caution">
    <text evidence="2">The sequence shown here is derived from an EMBL/GenBank/DDBJ whole genome shotgun (WGS) entry which is preliminary data.</text>
</comment>
<dbReference type="Proteomes" id="UP000245535">
    <property type="component" value="Unassembled WGS sequence"/>
</dbReference>